<dbReference type="GO" id="GO:0044550">
    <property type="term" value="P:secondary metabolite biosynthetic process"/>
    <property type="evidence" value="ECO:0007669"/>
    <property type="project" value="TreeGrafter"/>
</dbReference>
<dbReference type="InterPro" id="IPR020802">
    <property type="entry name" value="TesA-like"/>
</dbReference>
<gene>
    <name evidence="4" type="ORF">EKH80_22595</name>
</gene>
<dbReference type="SMART" id="SM00823">
    <property type="entry name" value="PKS_PP"/>
    <property type="match status" value="1"/>
</dbReference>
<evidence type="ECO:0000256" key="2">
    <source>
        <dbReference type="ARBA" id="ARBA00022553"/>
    </source>
</evidence>
<sequence>YRSGDRVRWLADGRLEYLGRTDEQVKIRGYRIELGEIEAGLLRDPKVAQAKVIAREDRPGHPQLVAYIVPARASSAPLDTSALRQALAQIMPDYMLPTAFVVIDAVPLTPHGKLDRKALPPPALTVSSQRAPRTPREERLVALFAEVLGLERVGVDDNFFELGGHSLLATRLVSRIRTALQEDLPIRALFETPTVAGLALCLKDEPEVRKQAEISPLRTSGTQPPLFCLPPAGSLPWCYMALVEHIQADCPIYGLHAPNDGVVDIETEASHYIEAIRSIQTNGPYRLLGWSVGGVMAHAVATRLQDAGEQVELLAMIDAYPPDQGHMEALSDACYVDTERRSLLSVMENYRRDAEVSLNDGDTVDAMLDTWIRHGAIMPDDREVLIWMTQQFMRAIAVSACFKPSPYLGNVWFFRADHSDDPDASLPIERWAPHVLGTIHVHQVPAHHYRMLDASFCPQIGRVITSAMDLCTGAAAPEPNSPLLSVTKDTTG</sequence>
<organism evidence="4 5">
    <name type="scientific">Dyella choica</name>
    <dbReference type="NCBI Taxonomy" id="1927959"/>
    <lineage>
        <taxon>Bacteria</taxon>
        <taxon>Pseudomonadati</taxon>
        <taxon>Pseudomonadota</taxon>
        <taxon>Gammaproteobacteria</taxon>
        <taxon>Lysobacterales</taxon>
        <taxon>Rhodanobacteraceae</taxon>
        <taxon>Dyella</taxon>
    </lineage>
</organism>
<dbReference type="PROSITE" id="PS50075">
    <property type="entry name" value="CARRIER"/>
    <property type="match status" value="1"/>
</dbReference>
<reference evidence="4 5" key="1">
    <citation type="submission" date="2018-12" db="EMBL/GenBank/DDBJ databases">
        <title>Dyella dinghuensis sp. nov. DHOA06 and Dyella choica sp. nov. 4M-K27, isolated from forest soil.</title>
        <authorList>
            <person name="Qiu L.-H."/>
            <person name="Gao Z.-H."/>
        </authorList>
    </citation>
    <scope>NUCLEOTIDE SEQUENCE [LARGE SCALE GENOMIC DNA]</scope>
    <source>
        <strain evidence="4 5">4M-K27</strain>
    </source>
</reference>
<dbReference type="GO" id="GO:0031177">
    <property type="term" value="F:phosphopantetheine binding"/>
    <property type="evidence" value="ECO:0007669"/>
    <property type="project" value="InterPro"/>
</dbReference>
<dbReference type="SUPFAM" id="SSF53474">
    <property type="entry name" value="alpha/beta-Hydrolases"/>
    <property type="match status" value="1"/>
</dbReference>
<dbReference type="Proteomes" id="UP000274358">
    <property type="component" value="Unassembled WGS sequence"/>
</dbReference>
<dbReference type="Gene3D" id="3.40.50.12780">
    <property type="entry name" value="N-terminal domain of ligase-like"/>
    <property type="match status" value="1"/>
</dbReference>
<comment type="caution">
    <text evidence="4">The sequence shown here is derived from an EMBL/GenBank/DDBJ whole genome shotgun (WGS) entry which is preliminary data.</text>
</comment>
<dbReference type="GO" id="GO:0043041">
    <property type="term" value="P:amino acid activation for nonribosomal peptide biosynthetic process"/>
    <property type="evidence" value="ECO:0007669"/>
    <property type="project" value="TreeGrafter"/>
</dbReference>
<proteinExistence type="predicted"/>
<keyword evidence="5" id="KW-1185">Reference proteome</keyword>
<dbReference type="SUPFAM" id="SSF56801">
    <property type="entry name" value="Acetyl-CoA synthetase-like"/>
    <property type="match status" value="1"/>
</dbReference>
<evidence type="ECO:0000313" key="4">
    <source>
        <dbReference type="EMBL" id="RUL69264.1"/>
    </source>
</evidence>
<protein>
    <submittedName>
        <fullName evidence="4">Non-ribosomal peptide synthetase</fullName>
    </submittedName>
</protein>
<feature type="domain" description="Carrier" evidence="3">
    <location>
        <begin position="131"/>
        <end position="206"/>
    </location>
</feature>
<dbReference type="FunFam" id="1.10.1200.10:FF:000016">
    <property type="entry name" value="Non-ribosomal peptide synthase"/>
    <property type="match status" value="1"/>
</dbReference>
<evidence type="ECO:0000259" key="3">
    <source>
        <dbReference type="PROSITE" id="PS50075"/>
    </source>
</evidence>
<dbReference type="InterPro" id="IPR036736">
    <property type="entry name" value="ACP-like_sf"/>
</dbReference>
<dbReference type="GO" id="GO:0072330">
    <property type="term" value="P:monocarboxylic acid biosynthetic process"/>
    <property type="evidence" value="ECO:0007669"/>
    <property type="project" value="UniProtKB-ARBA"/>
</dbReference>
<dbReference type="InterPro" id="IPR001031">
    <property type="entry name" value="Thioesterase"/>
</dbReference>
<dbReference type="RefSeq" id="WP_230473888.1">
    <property type="nucleotide sequence ID" value="NZ_RYYV01000035.1"/>
</dbReference>
<dbReference type="PANTHER" id="PTHR45527">
    <property type="entry name" value="NONRIBOSOMAL PEPTIDE SYNTHETASE"/>
    <property type="match status" value="1"/>
</dbReference>
<dbReference type="Pfam" id="PF00550">
    <property type="entry name" value="PP-binding"/>
    <property type="match status" value="1"/>
</dbReference>
<feature type="non-terminal residue" evidence="4">
    <location>
        <position position="1"/>
    </location>
</feature>
<dbReference type="Gene3D" id="3.30.300.30">
    <property type="match status" value="1"/>
</dbReference>
<evidence type="ECO:0000313" key="5">
    <source>
        <dbReference type="Proteomes" id="UP000274358"/>
    </source>
</evidence>
<dbReference type="InterPro" id="IPR045851">
    <property type="entry name" value="AMP-bd_C_sf"/>
</dbReference>
<dbReference type="SMART" id="SM00824">
    <property type="entry name" value="PKS_TE"/>
    <property type="match status" value="1"/>
</dbReference>
<dbReference type="SUPFAM" id="SSF47336">
    <property type="entry name" value="ACP-like"/>
    <property type="match status" value="1"/>
</dbReference>
<dbReference type="InterPro" id="IPR029058">
    <property type="entry name" value="AB_hydrolase_fold"/>
</dbReference>
<dbReference type="GO" id="GO:0005737">
    <property type="term" value="C:cytoplasm"/>
    <property type="evidence" value="ECO:0007669"/>
    <property type="project" value="TreeGrafter"/>
</dbReference>
<dbReference type="InterPro" id="IPR025110">
    <property type="entry name" value="AMP-bd_C"/>
</dbReference>
<dbReference type="PANTHER" id="PTHR45527:SF1">
    <property type="entry name" value="FATTY ACID SYNTHASE"/>
    <property type="match status" value="1"/>
</dbReference>
<dbReference type="AlphaFoldDB" id="A0A3S0Q1V9"/>
<dbReference type="InterPro" id="IPR009081">
    <property type="entry name" value="PP-bd_ACP"/>
</dbReference>
<keyword evidence="2" id="KW-0597">Phosphoprotein</keyword>
<keyword evidence="1" id="KW-0596">Phosphopantetheine</keyword>
<name>A0A3S0Q1V9_9GAMM</name>
<accession>A0A3S0Q1V9</accession>
<dbReference type="Gene3D" id="3.40.50.1820">
    <property type="entry name" value="alpha/beta hydrolase"/>
    <property type="match status" value="1"/>
</dbReference>
<evidence type="ECO:0000256" key="1">
    <source>
        <dbReference type="ARBA" id="ARBA00022450"/>
    </source>
</evidence>
<dbReference type="EMBL" id="RYYV01000035">
    <property type="protein sequence ID" value="RUL69264.1"/>
    <property type="molecule type" value="Genomic_DNA"/>
</dbReference>
<dbReference type="Pfam" id="PF13193">
    <property type="entry name" value="AMP-binding_C"/>
    <property type="match status" value="1"/>
</dbReference>
<dbReference type="InterPro" id="IPR006162">
    <property type="entry name" value="Ppantetheine_attach_site"/>
</dbReference>
<dbReference type="InterPro" id="IPR042099">
    <property type="entry name" value="ANL_N_sf"/>
</dbReference>
<dbReference type="Pfam" id="PF00975">
    <property type="entry name" value="Thioesterase"/>
    <property type="match status" value="1"/>
</dbReference>
<dbReference type="PROSITE" id="PS00012">
    <property type="entry name" value="PHOSPHOPANTETHEINE"/>
    <property type="match status" value="1"/>
</dbReference>
<dbReference type="FunFam" id="3.30.300.30:FF:000010">
    <property type="entry name" value="Enterobactin synthetase component F"/>
    <property type="match status" value="1"/>
</dbReference>
<dbReference type="InterPro" id="IPR020806">
    <property type="entry name" value="PKS_PP-bd"/>
</dbReference>